<evidence type="ECO:0000259" key="2">
    <source>
        <dbReference type="Pfam" id="PF13670"/>
    </source>
</evidence>
<dbReference type="Proteomes" id="UP000588068">
    <property type="component" value="Unassembled WGS sequence"/>
</dbReference>
<reference evidence="3 4" key="1">
    <citation type="submission" date="2020-08" db="EMBL/GenBank/DDBJ databases">
        <title>Genomic Encyclopedia of Type Strains, Phase IV (KMG-IV): sequencing the most valuable type-strain genomes for metagenomic binning, comparative biology and taxonomic classification.</title>
        <authorList>
            <person name="Goeker M."/>
        </authorList>
    </citation>
    <scope>NUCLEOTIDE SEQUENCE [LARGE SCALE GENOMIC DNA]</scope>
    <source>
        <strain evidence="3 4">DSM 26723</strain>
    </source>
</reference>
<proteinExistence type="predicted"/>
<protein>
    <recommendedName>
        <fullName evidence="2">PepSY domain-containing protein</fullName>
    </recommendedName>
</protein>
<dbReference type="EMBL" id="JACHHZ010000008">
    <property type="protein sequence ID" value="MBB6096513.1"/>
    <property type="molecule type" value="Genomic_DNA"/>
</dbReference>
<accession>A0A841HUL9</accession>
<name>A0A841HUL9_9GAMM</name>
<dbReference type="AlphaFoldDB" id="A0A841HUL9"/>
<feature type="signal peptide" evidence="1">
    <location>
        <begin position="1"/>
        <end position="21"/>
    </location>
</feature>
<evidence type="ECO:0000313" key="4">
    <source>
        <dbReference type="Proteomes" id="UP000588068"/>
    </source>
</evidence>
<evidence type="ECO:0000256" key="1">
    <source>
        <dbReference type="SAM" id="SignalP"/>
    </source>
</evidence>
<organism evidence="3 4">
    <name type="scientific">Povalibacter uvarum</name>
    <dbReference type="NCBI Taxonomy" id="732238"/>
    <lineage>
        <taxon>Bacteria</taxon>
        <taxon>Pseudomonadati</taxon>
        <taxon>Pseudomonadota</taxon>
        <taxon>Gammaproteobacteria</taxon>
        <taxon>Steroidobacterales</taxon>
        <taxon>Steroidobacteraceae</taxon>
        <taxon>Povalibacter</taxon>
    </lineage>
</organism>
<dbReference type="RefSeq" id="WP_184335903.1">
    <property type="nucleotide sequence ID" value="NZ_JACHHZ010000008.1"/>
</dbReference>
<gene>
    <name evidence="3" type="ORF">HNQ60_005435</name>
</gene>
<feature type="chain" id="PRO_5032683480" description="PepSY domain-containing protein" evidence="1">
    <location>
        <begin position="22"/>
        <end position="91"/>
    </location>
</feature>
<keyword evidence="1" id="KW-0732">Signal</keyword>
<evidence type="ECO:0000313" key="3">
    <source>
        <dbReference type="EMBL" id="MBB6096513.1"/>
    </source>
</evidence>
<keyword evidence="4" id="KW-1185">Reference proteome</keyword>
<comment type="caution">
    <text evidence="3">The sequence shown here is derived from an EMBL/GenBank/DDBJ whole genome shotgun (WGS) entry which is preliminary data.</text>
</comment>
<dbReference type="Pfam" id="PF13670">
    <property type="entry name" value="PepSY_2"/>
    <property type="match status" value="1"/>
</dbReference>
<dbReference type="InterPro" id="IPR025711">
    <property type="entry name" value="PepSY"/>
</dbReference>
<feature type="domain" description="PepSY" evidence="2">
    <location>
        <begin position="7"/>
        <end position="88"/>
    </location>
</feature>
<sequence length="91" mass="9963">MKRLLVLTALGSLLSATTALATGLATCDSGPQETWQPQATLEKQLTDKGWQVRRIKIDGGCYEVYAIDEKGQKVEAYFHPKTLAPVPTKKS</sequence>